<dbReference type="WBParaSite" id="PS1159_v2.g6858.t1">
    <property type="protein sequence ID" value="PS1159_v2.g6858.t1"/>
    <property type="gene ID" value="PS1159_v2.g6858"/>
</dbReference>
<sequence>MSTKDCCLPLKDKQHTFGGGSSFSSDAQYNHLNLNEKNKSFSGANYKQSQNFSTSLSDFSKSLNGLDNSCNEHLQTRNKSPHIWDKRDKSFLPLEHLNLNEKKDLKQDKFSNSTKANNGSSTFSLHIAAYEADADINQGVKEVSKQNKSWKDVKQFLVGSTSKSEMDWFEIPRQQEDAGNSRGPEIMNFRASQRLLDPNASPNNGVQQQPSPHIRIPGPPQNLVPEQQQSAPLPPSSLRYQIPSSNYISSSSFFSQHPPHIQYRNVAR</sequence>
<dbReference type="Proteomes" id="UP000887580">
    <property type="component" value="Unplaced"/>
</dbReference>
<name>A0AC35GMG0_9BILA</name>
<accession>A0AC35GMG0</accession>
<reference evidence="2" key="1">
    <citation type="submission" date="2022-11" db="UniProtKB">
        <authorList>
            <consortium name="WormBaseParasite"/>
        </authorList>
    </citation>
    <scope>IDENTIFICATION</scope>
</reference>
<protein>
    <submittedName>
        <fullName evidence="2">Uncharacterized protein</fullName>
    </submittedName>
</protein>
<evidence type="ECO:0000313" key="1">
    <source>
        <dbReference type="Proteomes" id="UP000887580"/>
    </source>
</evidence>
<organism evidence="1 2">
    <name type="scientific">Panagrolaimus sp. PS1159</name>
    <dbReference type="NCBI Taxonomy" id="55785"/>
    <lineage>
        <taxon>Eukaryota</taxon>
        <taxon>Metazoa</taxon>
        <taxon>Ecdysozoa</taxon>
        <taxon>Nematoda</taxon>
        <taxon>Chromadorea</taxon>
        <taxon>Rhabditida</taxon>
        <taxon>Tylenchina</taxon>
        <taxon>Panagrolaimomorpha</taxon>
        <taxon>Panagrolaimoidea</taxon>
        <taxon>Panagrolaimidae</taxon>
        <taxon>Panagrolaimus</taxon>
    </lineage>
</organism>
<proteinExistence type="predicted"/>
<evidence type="ECO:0000313" key="2">
    <source>
        <dbReference type="WBParaSite" id="PS1159_v2.g6858.t1"/>
    </source>
</evidence>